<keyword evidence="2" id="KW-1185">Reference proteome</keyword>
<reference evidence="2" key="1">
    <citation type="submission" date="2014-09" db="EMBL/GenBank/DDBJ databases">
        <authorList>
            <person name="Sharma Rahul"/>
            <person name="Thines Marco"/>
        </authorList>
    </citation>
    <scope>NUCLEOTIDE SEQUENCE [LARGE SCALE GENOMIC DNA]</scope>
</reference>
<evidence type="ECO:0000313" key="2">
    <source>
        <dbReference type="Proteomes" id="UP000054928"/>
    </source>
</evidence>
<dbReference type="GeneID" id="36407613"/>
<dbReference type="RefSeq" id="XP_024578637.1">
    <property type="nucleotide sequence ID" value="XM_024728129.1"/>
</dbReference>
<organism evidence="1 2">
    <name type="scientific">Plasmopara halstedii</name>
    <name type="common">Downy mildew of sunflower</name>
    <dbReference type="NCBI Taxonomy" id="4781"/>
    <lineage>
        <taxon>Eukaryota</taxon>
        <taxon>Sar</taxon>
        <taxon>Stramenopiles</taxon>
        <taxon>Oomycota</taxon>
        <taxon>Peronosporomycetes</taxon>
        <taxon>Peronosporales</taxon>
        <taxon>Peronosporaceae</taxon>
        <taxon>Plasmopara</taxon>
    </lineage>
</organism>
<dbReference type="EMBL" id="CCYD01000610">
    <property type="protein sequence ID" value="CEG42268.1"/>
    <property type="molecule type" value="Genomic_DNA"/>
</dbReference>
<name>A0A0P1AM47_PLAHL</name>
<dbReference type="Proteomes" id="UP000054928">
    <property type="component" value="Unassembled WGS sequence"/>
</dbReference>
<sequence>MPMAQCSLEPSTLTKAHKSSQKLAVTRILNSRQLPAPASNYIGDRFVKIMCAKVAV</sequence>
<dbReference type="AlphaFoldDB" id="A0A0P1AM47"/>
<accession>A0A0P1AM47</accession>
<proteinExistence type="predicted"/>
<protein>
    <submittedName>
        <fullName evidence="1">Uncharacterized protein</fullName>
    </submittedName>
</protein>
<evidence type="ECO:0000313" key="1">
    <source>
        <dbReference type="EMBL" id="CEG42268.1"/>
    </source>
</evidence>